<reference evidence="1 2" key="1">
    <citation type="submission" date="2023-01" db="EMBL/GenBank/DDBJ databases">
        <authorList>
            <person name="Whitehead M."/>
        </authorList>
    </citation>
    <scope>NUCLEOTIDE SEQUENCE [LARGE SCALE GENOMIC DNA]</scope>
</reference>
<proteinExistence type="predicted"/>
<evidence type="ECO:0008006" key="3">
    <source>
        <dbReference type="Google" id="ProtNLM"/>
    </source>
</evidence>
<accession>A0AAV0XLR2</accession>
<dbReference type="AlphaFoldDB" id="A0AAV0XLR2"/>
<dbReference type="InterPro" id="IPR043472">
    <property type="entry name" value="Macro_dom-like"/>
</dbReference>
<organism evidence="1 2">
    <name type="scientific">Macrosiphum euphorbiae</name>
    <name type="common">potato aphid</name>
    <dbReference type="NCBI Taxonomy" id="13131"/>
    <lineage>
        <taxon>Eukaryota</taxon>
        <taxon>Metazoa</taxon>
        <taxon>Ecdysozoa</taxon>
        <taxon>Arthropoda</taxon>
        <taxon>Hexapoda</taxon>
        <taxon>Insecta</taxon>
        <taxon>Pterygota</taxon>
        <taxon>Neoptera</taxon>
        <taxon>Paraneoptera</taxon>
        <taxon>Hemiptera</taxon>
        <taxon>Sternorrhyncha</taxon>
        <taxon>Aphidomorpha</taxon>
        <taxon>Aphidoidea</taxon>
        <taxon>Aphididae</taxon>
        <taxon>Macrosiphini</taxon>
        <taxon>Macrosiphum</taxon>
    </lineage>
</organism>
<dbReference type="Proteomes" id="UP001160148">
    <property type="component" value="Unassembled WGS sequence"/>
</dbReference>
<evidence type="ECO:0000313" key="2">
    <source>
        <dbReference type="Proteomes" id="UP001160148"/>
    </source>
</evidence>
<evidence type="ECO:0000313" key="1">
    <source>
        <dbReference type="EMBL" id="CAI6369380.1"/>
    </source>
</evidence>
<gene>
    <name evidence="1" type="ORF">MEUPH1_LOCUS23624</name>
</gene>
<keyword evidence="2" id="KW-1185">Reference proteome</keyword>
<sequence length="102" mass="12232">MYISLINVKLFCKENTLNKLAMNKLGEHDDLEWEKVRSMLRYIFRKTDIEIMICENIEYNAEEKAIILLRFHDSKLGEHLGVNKTIKRIKKTILMEGYEKKR</sequence>
<dbReference type="EMBL" id="CARXXK010000005">
    <property type="protein sequence ID" value="CAI6369380.1"/>
    <property type="molecule type" value="Genomic_DNA"/>
</dbReference>
<comment type="caution">
    <text evidence="1">The sequence shown here is derived from an EMBL/GenBank/DDBJ whole genome shotgun (WGS) entry which is preliminary data.</text>
</comment>
<dbReference type="Gene3D" id="3.40.220.10">
    <property type="entry name" value="Leucine Aminopeptidase, subunit E, domain 1"/>
    <property type="match status" value="1"/>
</dbReference>
<name>A0AAV0XLR2_9HEMI</name>
<protein>
    <recommendedName>
        <fullName evidence="3">Integrase zinc-binding domain-containing protein</fullName>
    </recommendedName>
</protein>